<keyword evidence="2 7" id="KW-0489">Methyltransferase</keyword>
<feature type="compositionally biased region" description="Basic and acidic residues" evidence="5">
    <location>
        <begin position="176"/>
        <end position="185"/>
    </location>
</feature>
<gene>
    <name evidence="7" type="ORF">HMPREF1317_0109</name>
</gene>
<keyword evidence="4" id="KW-0949">S-adenosyl-L-methionine</keyword>
<organism evidence="7 8">
    <name type="scientific">Schaalia georgiae F0490</name>
    <dbReference type="NCBI Taxonomy" id="1125717"/>
    <lineage>
        <taxon>Bacteria</taxon>
        <taxon>Bacillati</taxon>
        <taxon>Actinomycetota</taxon>
        <taxon>Actinomycetes</taxon>
        <taxon>Actinomycetales</taxon>
        <taxon>Actinomycetaceae</taxon>
        <taxon>Schaalia</taxon>
    </lineage>
</organism>
<dbReference type="PRINTS" id="PR00506">
    <property type="entry name" value="D21N6MTFRASE"/>
</dbReference>
<name>J1GQV5_9ACTO</name>
<dbReference type="GO" id="GO:0008170">
    <property type="term" value="F:N-methyltransferase activity"/>
    <property type="evidence" value="ECO:0007669"/>
    <property type="project" value="InterPro"/>
</dbReference>
<dbReference type="Proteomes" id="UP000004578">
    <property type="component" value="Unassembled WGS sequence"/>
</dbReference>
<dbReference type="EMBL" id="AKFS01000302">
    <property type="protein sequence ID" value="EJF35360.1"/>
    <property type="molecule type" value="Genomic_DNA"/>
</dbReference>
<evidence type="ECO:0000259" key="6">
    <source>
        <dbReference type="Pfam" id="PF01555"/>
    </source>
</evidence>
<dbReference type="PROSITE" id="PS00092">
    <property type="entry name" value="N6_MTASE"/>
    <property type="match status" value="1"/>
</dbReference>
<dbReference type="InterPro" id="IPR002941">
    <property type="entry name" value="DNA_methylase_N4/N6"/>
</dbReference>
<comment type="similarity">
    <text evidence="1">Belongs to the N(4)/N(6)-methyltransferase family.</text>
</comment>
<evidence type="ECO:0000313" key="7">
    <source>
        <dbReference type="EMBL" id="EJF35360.1"/>
    </source>
</evidence>
<feature type="region of interest" description="Disordered" evidence="5">
    <location>
        <begin position="173"/>
        <end position="196"/>
    </location>
</feature>
<evidence type="ECO:0000256" key="4">
    <source>
        <dbReference type="ARBA" id="ARBA00022691"/>
    </source>
</evidence>
<dbReference type="InterPro" id="IPR002052">
    <property type="entry name" value="DNA_methylase_N6_adenine_CS"/>
</dbReference>
<evidence type="ECO:0000256" key="3">
    <source>
        <dbReference type="ARBA" id="ARBA00022679"/>
    </source>
</evidence>
<evidence type="ECO:0000313" key="8">
    <source>
        <dbReference type="Proteomes" id="UP000004578"/>
    </source>
</evidence>
<feature type="region of interest" description="Disordered" evidence="5">
    <location>
        <begin position="57"/>
        <end position="80"/>
    </location>
</feature>
<feature type="region of interest" description="Disordered" evidence="5">
    <location>
        <begin position="296"/>
        <end position="323"/>
    </location>
</feature>
<dbReference type="InterPro" id="IPR002295">
    <property type="entry name" value="N4/N6-MTase_EcoPI_Mod-like"/>
</dbReference>
<dbReference type="GO" id="GO:0003677">
    <property type="term" value="F:DNA binding"/>
    <property type="evidence" value="ECO:0007669"/>
    <property type="project" value="InterPro"/>
</dbReference>
<dbReference type="OrthoDB" id="9773060at2"/>
<evidence type="ECO:0000256" key="1">
    <source>
        <dbReference type="ARBA" id="ARBA00006594"/>
    </source>
</evidence>
<reference evidence="7 8" key="1">
    <citation type="submission" date="2012-05" db="EMBL/GenBank/DDBJ databases">
        <authorList>
            <person name="Harkins D.M."/>
            <person name="Madupu R."/>
            <person name="Durkin A.S."/>
            <person name="Torralba M."/>
            <person name="Methe B."/>
            <person name="Sutton G.G."/>
            <person name="Nelson K.E."/>
        </authorList>
    </citation>
    <scope>NUCLEOTIDE SEQUENCE [LARGE SCALE GENOMIC DNA]</scope>
    <source>
        <strain evidence="7 8">F0490</strain>
    </source>
</reference>
<evidence type="ECO:0000256" key="2">
    <source>
        <dbReference type="ARBA" id="ARBA00022603"/>
    </source>
</evidence>
<dbReference type="PATRIC" id="fig|1125717.3.peg.1990"/>
<feature type="domain" description="DNA methylase N-4/N-6" evidence="6">
    <location>
        <begin position="339"/>
        <end position="418"/>
    </location>
</feature>
<dbReference type="AlphaFoldDB" id="J1GQV5"/>
<dbReference type="Pfam" id="PF01555">
    <property type="entry name" value="N6_N4_Mtase"/>
    <property type="match status" value="2"/>
</dbReference>
<dbReference type="RefSeq" id="WP_005872949.1">
    <property type="nucleotide sequence ID" value="NZ_AKFS01000302.1"/>
</dbReference>
<proteinExistence type="inferred from homology"/>
<evidence type="ECO:0000256" key="5">
    <source>
        <dbReference type="SAM" id="MobiDB-lite"/>
    </source>
</evidence>
<dbReference type="GO" id="GO:0032259">
    <property type="term" value="P:methylation"/>
    <property type="evidence" value="ECO:0007669"/>
    <property type="project" value="UniProtKB-KW"/>
</dbReference>
<feature type="region of interest" description="Disordered" evidence="5">
    <location>
        <begin position="258"/>
        <end position="278"/>
    </location>
</feature>
<dbReference type="InterPro" id="IPR029063">
    <property type="entry name" value="SAM-dependent_MTases_sf"/>
</dbReference>
<keyword evidence="8" id="KW-1185">Reference proteome</keyword>
<keyword evidence="3" id="KW-0808">Transferase</keyword>
<sequence>MSVYYEDDVVTVHHGDCIEVMRGLPSGSVDSVVTDPPYGIRFMGQAWDGADIARRTQRGRDNGGQAPAGARGPHGGYRSASVEAGRYSRSMRDAHAFQEWCAEWAAECLRVLKPGGLLLAFGGSRTWHRLACAVEDAGFEVRDSIAWLYGNGFPKSVNVGAAVDASLGLRRQVATRKKEPPRDKASGWGFSGDRTTTVPASAEARAWDGWGTALKPGFEPCVVARRPLDGTVADNVLDHGVGGININACRLRSDAELNRTGDPWHSEDDDKTYTGRTKDGRWPTNVVLDEEAARALDAATPESVSRQGKPRAAARSGEGWGMRSTGAEYDDQGGPSRFFPVFRYEAKASSDERPSVGGVSHPTVKPIALMRWLVRLVTPYGGLVLDPFAGSGTTIEAAVAEGMRAVGVEREESYLPLIASRLDRPVTPVLDLGIGGL</sequence>
<comment type="caution">
    <text evidence="7">The sequence shown here is derived from an EMBL/GenBank/DDBJ whole genome shotgun (WGS) entry which is preliminary data.</text>
</comment>
<accession>J1GQV5</accession>
<dbReference type="Gene3D" id="3.40.50.150">
    <property type="entry name" value="Vaccinia Virus protein VP39"/>
    <property type="match status" value="1"/>
</dbReference>
<feature type="domain" description="DNA methylase N-4/N-6" evidence="6">
    <location>
        <begin position="29"/>
        <end position="157"/>
    </location>
</feature>
<dbReference type="SUPFAM" id="SSF53335">
    <property type="entry name" value="S-adenosyl-L-methionine-dependent methyltransferases"/>
    <property type="match status" value="1"/>
</dbReference>
<protein>
    <submittedName>
        <fullName evidence="7">DNA methylase family protein</fullName>
    </submittedName>
</protein>